<dbReference type="GO" id="GO:0043565">
    <property type="term" value="F:sequence-specific DNA binding"/>
    <property type="evidence" value="ECO:0007669"/>
    <property type="project" value="InterPro"/>
</dbReference>
<dbReference type="PANTHER" id="PTHR43280">
    <property type="entry name" value="ARAC-FAMILY TRANSCRIPTIONAL REGULATOR"/>
    <property type="match status" value="1"/>
</dbReference>
<dbReference type="Pfam" id="PF12833">
    <property type="entry name" value="HTH_18"/>
    <property type="match status" value="1"/>
</dbReference>
<evidence type="ECO:0000256" key="2">
    <source>
        <dbReference type="ARBA" id="ARBA00023125"/>
    </source>
</evidence>
<dbReference type="AlphaFoldDB" id="A0AAT9H7E0"/>
<dbReference type="PANTHER" id="PTHR43280:SF32">
    <property type="entry name" value="TRANSCRIPTIONAL REGULATORY PROTEIN"/>
    <property type="match status" value="1"/>
</dbReference>
<dbReference type="SMART" id="SM00342">
    <property type="entry name" value="HTH_ARAC"/>
    <property type="match status" value="1"/>
</dbReference>
<keyword evidence="1" id="KW-0805">Transcription regulation</keyword>
<dbReference type="Gene3D" id="1.10.10.60">
    <property type="entry name" value="Homeodomain-like"/>
    <property type="match status" value="1"/>
</dbReference>
<evidence type="ECO:0000259" key="4">
    <source>
        <dbReference type="PROSITE" id="PS01124"/>
    </source>
</evidence>
<feature type="domain" description="HTH araC/xylS-type" evidence="4">
    <location>
        <begin position="184"/>
        <end position="288"/>
    </location>
</feature>
<dbReference type="InterPro" id="IPR009057">
    <property type="entry name" value="Homeodomain-like_sf"/>
</dbReference>
<dbReference type="SUPFAM" id="SSF46689">
    <property type="entry name" value="Homeodomain-like"/>
    <property type="match status" value="1"/>
</dbReference>
<dbReference type="EMBL" id="AP031573">
    <property type="protein sequence ID" value="BFM45615.1"/>
    <property type="molecule type" value="Genomic_DNA"/>
</dbReference>
<dbReference type="InterPro" id="IPR018060">
    <property type="entry name" value="HTH_AraC"/>
</dbReference>
<dbReference type="PROSITE" id="PS01124">
    <property type="entry name" value="HTH_ARAC_FAMILY_2"/>
    <property type="match status" value="1"/>
</dbReference>
<name>A0AAT9H7E0_9FLAO</name>
<evidence type="ECO:0000256" key="1">
    <source>
        <dbReference type="ARBA" id="ARBA00023015"/>
    </source>
</evidence>
<accession>A0AAT9H7E0</accession>
<proteinExistence type="predicted"/>
<evidence type="ECO:0000313" key="5">
    <source>
        <dbReference type="EMBL" id="BFM45615.1"/>
    </source>
</evidence>
<dbReference type="GO" id="GO:0003700">
    <property type="term" value="F:DNA-binding transcription factor activity"/>
    <property type="evidence" value="ECO:0007669"/>
    <property type="project" value="InterPro"/>
</dbReference>
<evidence type="ECO:0000256" key="3">
    <source>
        <dbReference type="ARBA" id="ARBA00023163"/>
    </source>
</evidence>
<dbReference type="RefSeq" id="WP_369616598.1">
    <property type="nucleotide sequence ID" value="NZ_AP031573.1"/>
</dbReference>
<protein>
    <recommendedName>
        <fullName evidence="4">HTH araC/xylS-type domain-containing protein</fullName>
    </recommendedName>
</protein>
<keyword evidence="3" id="KW-0804">Transcription</keyword>
<gene>
    <name evidence="5" type="ORF">CFS9_42560</name>
</gene>
<organism evidence="5">
    <name type="scientific">Flavobacterium sp. CFS9</name>
    <dbReference type="NCBI Taxonomy" id="3143118"/>
    <lineage>
        <taxon>Bacteria</taxon>
        <taxon>Pseudomonadati</taxon>
        <taxon>Bacteroidota</taxon>
        <taxon>Flavobacteriia</taxon>
        <taxon>Flavobacteriales</taxon>
        <taxon>Flavobacteriaceae</taxon>
        <taxon>Flavobacterium</taxon>
    </lineage>
</organism>
<reference evidence="5" key="1">
    <citation type="submission" date="2024-05" db="EMBL/GenBank/DDBJ databases">
        <title>Whole-Genome Sequence of CFS9, a Potential Fish Probiotic Isolated from the Body Surface of Silurus asotus.</title>
        <authorList>
            <person name="Kojima M."/>
            <person name="Tobioka K."/>
            <person name="Yokota K."/>
            <person name="Nakatani H."/>
            <person name="Hori K."/>
            <person name="Tamaru Y."/>
            <person name="Okazaki F."/>
        </authorList>
    </citation>
    <scope>NUCLEOTIDE SEQUENCE</scope>
    <source>
        <strain evidence="5">CFS9</strain>
    </source>
</reference>
<keyword evidence="2" id="KW-0238">DNA-binding</keyword>
<sequence length="296" mass="34811">MGKKILNIQEFTKYLNLTNIKNEDLHIVNFQNEEDLLLKSEAVTIDFYLLAIKPPFYKNLVQQELLEDQSNSFMYVDCPHNSIAWDITPPSSEYTIMVSSKYLSKIAKNYNFTHYGSHHEALFLTKEEETLLWDLYKKTHDEFTKQYYSKDIIVSYITLILSYTQVFYDRQFDTRSKIYHKVISDFNSHLEDFFNKEESIAGLPSVAYFAQKSNLSPNYFGDLIKHFTGSSPSEHIQDFVIRLAKNKLSNTSLSVSEISYSLGFDYPNYFARFFRKITKHLEVSFRVERPVQYIPA</sequence>